<evidence type="ECO:0000256" key="3">
    <source>
        <dbReference type="PROSITE-ProRule" id="PRU00023"/>
    </source>
</evidence>
<feature type="repeat" description="ANK" evidence="3">
    <location>
        <begin position="173"/>
        <end position="205"/>
    </location>
</feature>
<proteinExistence type="predicted"/>
<dbReference type="WBParaSite" id="maker-unitig_33927-snap-gene-0.2-mRNA-1">
    <property type="protein sequence ID" value="maker-unitig_33927-snap-gene-0.2-mRNA-1"/>
    <property type="gene ID" value="maker-unitig_33927-snap-gene-0.2"/>
</dbReference>
<keyword evidence="1" id="KW-0677">Repeat</keyword>
<dbReference type="PROSITE" id="PS50088">
    <property type="entry name" value="ANK_REPEAT"/>
    <property type="match status" value="2"/>
</dbReference>
<evidence type="ECO:0000313" key="6">
    <source>
        <dbReference type="Proteomes" id="UP000095280"/>
    </source>
</evidence>
<evidence type="ECO:0000256" key="1">
    <source>
        <dbReference type="ARBA" id="ARBA00022737"/>
    </source>
</evidence>
<dbReference type="AlphaFoldDB" id="A0A1I8FGG6"/>
<evidence type="ECO:0000313" key="7">
    <source>
        <dbReference type="WBParaSite" id="maker-unitig_33927-snap-gene-0.2-mRNA-1"/>
    </source>
</evidence>
<dbReference type="Proteomes" id="UP000095280">
    <property type="component" value="Unplaced"/>
</dbReference>
<dbReference type="PANTHER" id="PTHR24198:SF165">
    <property type="entry name" value="ANKYRIN REPEAT-CONTAINING PROTEIN-RELATED"/>
    <property type="match status" value="1"/>
</dbReference>
<feature type="domain" description="Cyclic nucleotide-binding" evidence="5">
    <location>
        <begin position="533"/>
        <end position="574"/>
    </location>
</feature>
<dbReference type="InterPro" id="IPR002110">
    <property type="entry name" value="Ankyrin_rpt"/>
</dbReference>
<reference evidence="7" key="1">
    <citation type="submission" date="2016-11" db="UniProtKB">
        <authorList>
            <consortium name="WormBaseParasite"/>
        </authorList>
    </citation>
    <scope>IDENTIFICATION</scope>
</reference>
<dbReference type="InterPro" id="IPR000595">
    <property type="entry name" value="cNMP-bd_dom"/>
</dbReference>
<dbReference type="PROSITE" id="PS50042">
    <property type="entry name" value="CNMP_BINDING_3"/>
    <property type="match status" value="1"/>
</dbReference>
<dbReference type="PROSITE" id="PS50297">
    <property type="entry name" value="ANK_REP_REGION"/>
    <property type="match status" value="1"/>
</dbReference>
<keyword evidence="6" id="KW-1185">Reference proteome</keyword>
<dbReference type="InterPro" id="IPR036770">
    <property type="entry name" value="Ankyrin_rpt-contain_sf"/>
</dbReference>
<sequence>NAALRSRVPLSSAPITTPTSLLLLLAALPFFWSISWEQKPTAAGSLQLLFPAGPGPLHRESSLLNTGMSSAEQICEKLRQLIETGSETDAICLVKQALNSVSAEQLLEHRFQEPVGLKRPSTGRQLRVLRPNALMLAAAGWFEATLRALARTRARLDEGFDVEDESSAAEQYGGVTALMLATIAGREPFMRVLIDCGADLNASNSLGRHAHLPGLPRRSRDRGRAAHPQRRLPQPAERVRHHPLMIACFTGAEAVVELLLRYGARVDLSRRGRQDGRSLLLPGPRPGLPAPAVRAGRSRLSRPRRPVLRYRGRQPADVSAAPARRCFNSSGAASGVTLLMTAALRYRRRLAELLVDLLRNEADRDDEDSDGIRARDAEGRNALFYCVANPEPDLLQLLLDSGLPAEKATDGSTLLMACIARRNWTLVDFLLRRADSLAPLVDLAAVDSAGESALTLAVRAQNQQLLHQLIGMGGAAVTDGENFPKRWRRLLQLACQCGNAEAAMLFAEMAKPDDLTVAVRGGDADGEGEGEGEGDDGLLFFCVRGGHVDLTRHFLRLLRGTATGAAHWLTARPRLVARIYSTRPAPQAAWRWSRCSSRSSLTRSALGMD</sequence>
<evidence type="ECO:0000259" key="5">
    <source>
        <dbReference type="PROSITE" id="PS50042"/>
    </source>
</evidence>
<dbReference type="SUPFAM" id="SSF48403">
    <property type="entry name" value="Ankyrin repeat"/>
    <property type="match status" value="1"/>
</dbReference>
<dbReference type="Pfam" id="PF00023">
    <property type="entry name" value="Ank"/>
    <property type="match status" value="2"/>
</dbReference>
<dbReference type="SMART" id="SM00248">
    <property type="entry name" value="ANK"/>
    <property type="match status" value="7"/>
</dbReference>
<feature type="repeat" description="ANK" evidence="3">
    <location>
        <begin position="239"/>
        <end position="271"/>
    </location>
</feature>
<organism evidence="6 7">
    <name type="scientific">Macrostomum lignano</name>
    <dbReference type="NCBI Taxonomy" id="282301"/>
    <lineage>
        <taxon>Eukaryota</taxon>
        <taxon>Metazoa</taxon>
        <taxon>Spiralia</taxon>
        <taxon>Lophotrochozoa</taxon>
        <taxon>Platyhelminthes</taxon>
        <taxon>Rhabditophora</taxon>
        <taxon>Macrostomorpha</taxon>
        <taxon>Macrostomida</taxon>
        <taxon>Macrostomidae</taxon>
        <taxon>Macrostomum</taxon>
    </lineage>
</organism>
<name>A0A1I8FGG6_9PLAT</name>
<accession>A0A1I8FGG6</accession>
<protein>
    <submittedName>
        <fullName evidence="7">Cyclic nucleotide-binding domain-containing protein</fullName>
    </submittedName>
</protein>
<feature type="region of interest" description="Disordered" evidence="4">
    <location>
        <begin position="205"/>
        <end position="237"/>
    </location>
</feature>
<evidence type="ECO:0000256" key="4">
    <source>
        <dbReference type="SAM" id="MobiDB-lite"/>
    </source>
</evidence>
<evidence type="ECO:0000256" key="2">
    <source>
        <dbReference type="ARBA" id="ARBA00023043"/>
    </source>
</evidence>
<feature type="compositionally biased region" description="Basic residues" evidence="4">
    <location>
        <begin position="217"/>
        <end position="230"/>
    </location>
</feature>
<keyword evidence="2 3" id="KW-0040">ANK repeat</keyword>
<dbReference type="Gene3D" id="1.25.40.20">
    <property type="entry name" value="Ankyrin repeat-containing domain"/>
    <property type="match status" value="3"/>
</dbReference>
<dbReference type="PANTHER" id="PTHR24198">
    <property type="entry name" value="ANKYRIN REPEAT AND PROTEIN KINASE DOMAIN-CONTAINING PROTEIN"/>
    <property type="match status" value="1"/>
</dbReference>
<feature type="region of interest" description="Disordered" evidence="4">
    <location>
        <begin position="275"/>
        <end position="301"/>
    </location>
</feature>